<evidence type="ECO:0000259" key="6">
    <source>
        <dbReference type="Pfam" id="PF00108"/>
    </source>
</evidence>
<accession>A0A543KRS1</accession>
<dbReference type="RefSeq" id="WP_141819603.1">
    <property type="nucleotide sequence ID" value="NZ_BAAAIL010000001.1"/>
</dbReference>
<reference evidence="8 9" key="1">
    <citation type="submission" date="2019-06" db="EMBL/GenBank/DDBJ databases">
        <title>Sequencing the genomes of 1000 actinobacteria strains.</title>
        <authorList>
            <person name="Klenk H.-P."/>
        </authorList>
    </citation>
    <scope>NUCLEOTIDE SEQUENCE [LARGE SCALE GENOMIC DNA]</scope>
    <source>
        <strain evidence="8 9">DSM 12362</strain>
    </source>
</reference>
<organism evidence="8 9">
    <name type="scientific">Ornithinimicrobium humiphilum</name>
    <dbReference type="NCBI Taxonomy" id="125288"/>
    <lineage>
        <taxon>Bacteria</taxon>
        <taxon>Bacillati</taxon>
        <taxon>Actinomycetota</taxon>
        <taxon>Actinomycetes</taxon>
        <taxon>Micrococcales</taxon>
        <taxon>Ornithinimicrobiaceae</taxon>
        <taxon>Ornithinimicrobium</taxon>
    </lineage>
</organism>
<dbReference type="NCBIfam" id="TIGR01930">
    <property type="entry name" value="AcCoA-C-Actrans"/>
    <property type="match status" value="1"/>
</dbReference>
<dbReference type="Pfam" id="PF00108">
    <property type="entry name" value="Thiolase_N"/>
    <property type="match status" value="1"/>
</dbReference>
<feature type="active site" description="Proton acceptor" evidence="4">
    <location>
        <position position="381"/>
    </location>
</feature>
<dbReference type="Proteomes" id="UP000315133">
    <property type="component" value="Unassembled WGS sequence"/>
</dbReference>
<dbReference type="SUPFAM" id="SSF53901">
    <property type="entry name" value="Thiolase-like"/>
    <property type="match status" value="2"/>
</dbReference>
<sequence length="395" mass="41528">MQSAVIVEAVRTGTGRGKPGGGLSGVHAVELLRQTLEGLVDRSGIDPGVVEDVMIGCVSQGGEQAACPGRIAWLGAGYPSHVPATTIDRRCGSSQQAVHFAAQAIMSGCHDVVIAGGVESMSRVPMGSARGDADVFGPSVRERYAPGLTFQGVAAELVAAKWGISREEMDAYAVESHARAAEARRSGHFAREIVPVDLMDGTGATFTEDETIREGTTAQKLAGLPTVFRREEDEQRFPQIRWGVTPGNSSQLADGASALLVTSEQAAERLGLRPRARIISMSVIGDDPLLMLTGPIAATRMVLERAGLGVEDIDVAEVNEAFASVPLAWQREIGLPFDRLNPRGGAIALGHPLGASGTRLMTTLLNHLEATGGRYGLQAMCEGSGMANATIIERL</sequence>
<name>A0A543KRS1_9MICO</name>
<feature type="active site" description="Acyl-thioester intermediate" evidence="4">
    <location>
        <position position="91"/>
    </location>
</feature>
<dbReference type="GO" id="GO:0016747">
    <property type="term" value="F:acyltransferase activity, transferring groups other than amino-acyl groups"/>
    <property type="evidence" value="ECO:0007669"/>
    <property type="project" value="InterPro"/>
</dbReference>
<dbReference type="OrthoDB" id="9764638at2"/>
<dbReference type="InterPro" id="IPR020616">
    <property type="entry name" value="Thiolase_N"/>
</dbReference>
<keyword evidence="3 5" id="KW-0012">Acyltransferase</keyword>
<evidence type="ECO:0000256" key="1">
    <source>
        <dbReference type="ARBA" id="ARBA00010982"/>
    </source>
</evidence>
<protein>
    <submittedName>
        <fullName evidence="8">Acetyl-CoA C-acetyltransferase</fullName>
    </submittedName>
</protein>
<dbReference type="PANTHER" id="PTHR43365:SF1">
    <property type="entry name" value="ACETYL-COA C-ACYLTRANSFERASE"/>
    <property type="match status" value="1"/>
</dbReference>
<dbReference type="PANTHER" id="PTHR43365">
    <property type="entry name" value="BLR7806 PROTEIN"/>
    <property type="match status" value="1"/>
</dbReference>
<comment type="similarity">
    <text evidence="1 5">Belongs to the thiolase-like superfamily. Thiolase family.</text>
</comment>
<dbReference type="InterPro" id="IPR016039">
    <property type="entry name" value="Thiolase-like"/>
</dbReference>
<dbReference type="InterPro" id="IPR020613">
    <property type="entry name" value="Thiolase_CS"/>
</dbReference>
<keyword evidence="9" id="KW-1185">Reference proteome</keyword>
<dbReference type="Gene3D" id="3.40.47.10">
    <property type="match status" value="2"/>
</dbReference>
<evidence type="ECO:0000256" key="3">
    <source>
        <dbReference type="ARBA" id="ARBA00023315"/>
    </source>
</evidence>
<dbReference type="PROSITE" id="PS00737">
    <property type="entry name" value="THIOLASE_2"/>
    <property type="match status" value="1"/>
</dbReference>
<dbReference type="Pfam" id="PF02803">
    <property type="entry name" value="Thiolase_C"/>
    <property type="match status" value="1"/>
</dbReference>
<evidence type="ECO:0000256" key="2">
    <source>
        <dbReference type="ARBA" id="ARBA00022679"/>
    </source>
</evidence>
<gene>
    <name evidence="8" type="ORF">FB476_2701</name>
</gene>
<feature type="domain" description="Thiolase C-terminal" evidence="7">
    <location>
        <begin position="273"/>
        <end position="394"/>
    </location>
</feature>
<evidence type="ECO:0000259" key="7">
    <source>
        <dbReference type="Pfam" id="PF02803"/>
    </source>
</evidence>
<keyword evidence="2 5" id="KW-0808">Transferase</keyword>
<dbReference type="AlphaFoldDB" id="A0A543KRS1"/>
<evidence type="ECO:0000256" key="4">
    <source>
        <dbReference type="PIRSR" id="PIRSR000429-1"/>
    </source>
</evidence>
<dbReference type="InterPro" id="IPR020617">
    <property type="entry name" value="Thiolase_C"/>
</dbReference>
<evidence type="ECO:0000313" key="8">
    <source>
        <dbReference type="EMBL" id="TQM97776.1"/>
    </source>
</evidence>
<proteinExistence type="inferred from homology"/>
<feature type="domain" description="Thiolase N-terminal" evidence="6">
    <location>
        <begin position="5"/>
        <end position="265"/>
    </location>
</feature>
<evidence type="ECO:0000256" key="5">
    <source>
        <dbReference type="RuleBase" id="RU003557"/>
    </source>
</evidence>
<dbReference type="CDD" id="cd00751">
    <property type="entry name" value="thiolase"/>
    <property type="match status" value="1"/>
</dbReference>
<comment type="caution">
    <text evidence="8">The sequence shown here is derived from an EMBL/GenBank/DDBJ whole genome shotgun (WGS) entry which is preliminary data.</text>
</comment>
<feature type="active site" description="Proton acceptor" evidence="4">
    <location>
        <position position="351"/>
    </location>
</feature>
<dbReference type="EMBL" id="VFPU01000001">
    <property type="protein sequence ID" value="TQM97776.1"/>
    <property type="molecule type" value="Genomic_DNA"/>
</dbReference>
<dbReference type="InterPro" id="IPR002155">
    <property type="entry name" value="Thiolase"/>
</dbReference>
<evidence type="ECO:0000313" key="9">
    <source>
        <dbReference type="Proteomes" id="UP000315133"/>
    </source>
</evidence>
<dbReference type="PIRSF" id="PIRSF000429">
    <property type="entry name" value="Ac-CoA_Ac_transf"/>
    <property type="match status" value="1"/>
</dbReference>